<feature type="transmembrane region" description="Helical" evidence="8">
    <location>
        <begin position="230"/>
        <end position="251"/>
    </location>
</feature>
<dbReference type="EMBL" id="JANIIK010000047">
    <property type="protein sequence ID" value="KAJ3600402.1"/>
    <property type="molecule type" value="Genomic_DNA"/>
</dbReference>
<feature type="region of interest" description="Disordered" evidence="7">
    <location>
        <begin position="1"/>
        <end position="21"/>
    </location>
</feature>
<feature type="transmembrane region" description="Helical" evidence="8">
    <location>
        <begin position="180"/>
        <end position="201"/>
    </location>
</feature>
<feature type="transmembrane region" description="Helical" evidence="8">
    <location>
        <begin position="346"/>
        <end position="368"/>
    </location>
</feature>
<dbReference type="InterPro" id="IPR013057">
    <property type="entry name" value="AA_transpt_TM"/>
</dbReference>
<keyword evidence="5" id="KW-0325">Glycoprotein</keyword>
<feature type="transmembrane region" description="Helical" evidence="8">
    <location>
        <begin position="272"/>
        <end position="290"/>
    </location>
</feature>
<feature type="transmembrane region" description="Helical" evidence="8">
    <location>
        <begin position="108"/>
        <end position="128"/>
    </location>
</feature>
<feature type="transmembrane region" description="Helical" evidence="8">
    <location>
        <begin position="296"/>
        <end position="319"/>
    </location>
</feature>
<dbReference type="PANTHER" id="PTHR16189">
    <property type="entry name" value="TRANSMEMBRANE PROTEIN 104-RELATED"/>
    <property type="match status" value="1"/>
</dbReference>
<gene>
    <name evidence="10" type="ORF">NHX12_031386</name>
</gene>
<name>A0A9Q0IHA8_9TELE</name>
<proteinExistence type="inferred from homology"/>
<evidence type="ECO:0000259" key="9">
    <source>
        <dbReference type="Pfam" id="PF01490"/>
    </source>
</evidence>
<sequence length="373" mass="40805">MAGTAVHSEQAHAPVGGEVRWSNGPTMGTFPQEKLVSLASPHTSRSIGAGTTNSRQAALVFNPHMWSLFGGGGGGGDLWSVTMVAPPCLCDDCVADAYQSGCFLGQRLINVGSIHKGTFVMMIILALIRIAKGRGEGRPPVASLSGVPNLFGVCVYSFMCQHSLPSLVTPVSNKSRVGTLVVVDYVLILCFYLLLSFTAVFCFDNELLHDMYTLNFSDNCDVLDTPVLRYFLGLFPVFTISTNFPIIAVTLRNNWKTLFHRDGGTYPWVVDRLVFPLITVVPPVLVAFATHNLESLVGITGAYAGTGIQYIVPAFLVYLSRRHLEPTVGRAEDTPNKHRSPFRHVFWVWFVVAWAAFCLVFVTANIILTDTKK</sequence>
<evidence type="ECO:0000256" key="1">
    <source>
        <dbReference type="ARBA" id="ARBA00004141"/>
    </source>
</evidence>
<evidence type="ECO:0000256" key="5">
    <source>
        <dbReference type="ARBA" id="ARBA00023180"/>
    </source>
</evidence>
<keyword evidence="4 8" id="KW-0472">Membrane</keyword>
<comment type="caution">
    <text evidence="10">The sequence shown here is derived from an EMBL/GenBank/DDBJ whole genome shotgun (WGS) entry which is preliminary data.</text>
</comment>
<dbReference type="GO" id="GO:0016020">
    <property type="term" value="C:membrane"/>
    <property type="evidence" value="ECO:0007669"/>
    <property type="project" value="UniProtKB-SubCell"/>
</dbReference>
<evidence type="ECO:0000313" key="10">
    <source>
        <dbReference type="EMBL" id="KAJ3600402.1"/>
    </source>
</evidence>
<evidence type="ECO:0000256" key="7">
    <source>
        <dbReference type="SAM" id="MobiDB-lite"/>
    </source>
</evidence>
<accession>A0A9Q0IHA8</accession>
<comment type="similarity">
    <text evidence="6">Belongs to the TMEM104 family.</text>
</comment>
<protein>
    <recommendedName>
        <fullName evidence="9">Amino acid transporter transmembrane domain-containing protein</fullName>
    </recommendedName>
</protein>
<evidence type="ECO:0000256" key="8">
    <source>
        <dbReference type="SAM" id="Phobius"/>
    </source>
</evidence>
<evidence type="ECO:0000313" key="11">
    <source>
        <dbReference type="Proteomes" id="UP001148018"/>
    </source>
</evidence>
<evidence type="ECO:0000256" key="2">
    <source>
        <dbReference type="ARBA" id="ARBA00022692"/>
    </source>
</evidence>
<evidence type="ECO:0000256" key="4">
    <source>
        <dbReference type="ARBA" id="ARBA00023136"/>
    </source>
</evidence>
<keyword evidence="3 8" id="KW-1133">Transmembrane helix</keyword>
<evidence type="ECO:0000256" key="6">
    <source>
        <dbReference type="ARBA" id="ARBA00038166"/>
    </source>
</evidence>
<dbReference type="Pfam" id="PF01490">
    <property type="entry name" value="Aa_trans"/>
    <property type="match status" value="1"/>
</dbReference>
<dbReference type="PANTHER" id="PTHR16189:SF0">
    <property type="entry name" value="TRANSMEMBRANE PROTEIN 104"/>
    <property type="match status" value="1"/>
</dbReference>
<dbReference type="Proteomes" id="UP001148018">
    <property type="component" value="Unassembled WGS sequence"/>
</dbReference>
<evidence type="ECO:0000256" key="3">
    <source>
        <dbReference type="ARBA" id="ARBA00022989"/>
    </source>
</evidence>
<reference evidence="10" key="1">
    <citation type="submission" date="2022-07" db="EMBL/GenBank/DDBJ databases">
        <title>Chromosome-level genome of Muraenolepis orangiensis.</title>
        <authorList>
            <person name="Kim J."/>
        </authorList>
    </citation>
    <scope>NUCLEOTIDE SEQUENCE</scope>
    <source>
        <strain evidence="10">KU_S4_2022</strain>
        <tissue evidence="10">Muscle</tissue>
    </source>
</reference>
<keyword evidence="2 8" id="KW-0812">Transmembrane</keyword>
<organism evidence="10 11">
    <name type="scientific">Muraenolepis orangiensis</name>
    <name type="common">Patagonian moray cod</name>
    <dbReference type="NCBI Taxonomy" id="630683"/>
    <lineage>
        <taxon>Eukaryota</taxon>
        <taxon>Metazoa</taxon>
        <taxon>Chordata</taxon>
        <taxon>Craniata</taxon>
        <taxon>Vertebrata</taxon>
        <taxon>Euteleostomi</taxon>
        <taxon>Actinopterygii</taxon>
        <taxon>Neopterygii</taxon>
        <taxon>Teleostei</taxon>
        <taxon>Neoteleostei</taxon>
        <taxon>Acanthomorphata</taxon>
        <taxon>Zeiogadaria</taxon>
        <taxon>Gadariae</taxon>
        <taxon>Gadiformes</taxon>
        <taxon>Muraenolepidoidei</taxon>
        <taxon>Muraenolepididae</taxon>
        <taxon>Muraenolepis</taxon>
    </lineage>
</organism>
<dbReference type="OrthoDB" id="294541at2759"/>
<feature type="domain" description="Amino acid transporter transmembrane" evidence="9">
    <location>
        <begin position="134"/>
        <end position="321"/>
    </location>
</feature>
<comment type="subcellular location">
    <subcellularLocation>
        <location evidence="1">Membrane</location>
        <topology evidence="1">Multi-pass membrane protein</topology>
    </subcellularLocation>
</comment>
<dbReference type="AlphaFoldDB" id="A0A9Q0IHA8"/>
<keyword evidence="11" id="KW-1185">Reference proteome</keyword>